<sequence>MALTFELSKVETPRIRERIVSHLLNIDATLAETVAGKLGIRTMPQAADVMVPVRDDLAPSPALSIIANGPGSFKGRKIGVLAANGSNAQVLDAIRQATEQEGATLELVAPTVGGFEASSGDWMEADHMIDGGPSVLFDAVALVLSEEAADRLTREAAARDFVADAFAHCKFIGFTAGAMPLLAKAGIEPDMDEGLISLDNEKGASEFVTSCRKLRLWARENAVKL</sequence>
<comment type="cofactor">
    <cofactor evidence="1">
        <name>heme</name>
        <dbReference type="ChEBI" id="CHEBI:30413"/>
    </cofactor>
</comment>
<keyword evidence="7" id="KW-0408">Iron</keyword>
<dbReference type="PANTHER" id="PTHR42821:SF1">
    <property type="entry name" value="CATALASE-B"/>
    <property type="match status" value="1"/>
</dbReference>
<keyword evidence="5" id="KW-0479">Metal-binding</keyword>
<comment type="caution">
    <text evidence="11">The sequence shown here is derived from an EMBL/GenBank/DDBJ whole genome shotgun (WGS) entry which is preliminary data.</text>
</comment>
<dbReference type="PATRIC" id="fig|1337887.3.peg.4688"/>
<dbReference type="GO" id="GO:0004096">
    <property type="term" value="F:catalase activity"/>
    <property type="evidence" value="ECO:0007669"/>
    <property type="project" value="UniProtKB-EC"/>
</dbReference>
<keyword evidence="6" id="KW-0560">Oxidoreductase</keyword>
<dbReference type="GO" id="GO:0006979">
    <property type="term" value="P:response to oxidative stress"/>
    <property type="evidence" value="ECO:0007669"/>
    <property type="project" value="InterPro"/>
</dbReference>
<evidence type="ECO:0000256" key="8">
    <source>
        <dbReference type="ARBA" id="ARBA00023324"/>
    </source>
</evidence>
<evidence type="ECO:0000256" key="5">
    <source>
        <dbReference type="ARBA" id="ARBA00022723"/>
    </source>
</evidence>
<dbReference type="Gene3D" id="1.20.1370.20">
    <property type="match status" value="1"/>
</dbReference>
<dbReference type="GO" id="GO:0005829">
    <property type="term" value="C:cytosol"/>
    <property type="evidence" value="ECO:0007669"/>
    <property type="project" value="TreeGrafter"/>
</dbReference>
<dbReference type="InterPro" id="IPR029062">
    <property type="entry name" value="Class_I_gatase-like"/>
</dbReference>
<evidence type="ECO:0000256" key="7">
    <source>
        <dbReference type="ARBA" id="ARBA00023004"/>
    </source>
</evidence>
<organism evidence="11 12">
    <name type="scientific">Brucella intermedia 229E</name>
    <dbReference type="NCBI Taxonomy" id="1337887"/>
    <lineage>
        <taxon>Bacteria</taxon>
        <taxon>Pseudomonadati</taxon>
        <taxon>Pseudomonadota</taxon>
        <taxon>Alphaproteobacteria</taxon>
        <taxon>Hyphomicrobiales</taxon>
        <taxon>Brucellaceae</taxon>
        <taxon>Brucella/Ochrobactrum group</taxon>
        <taxon>Brucella</taxon>
    </lineage>
</organism>
<evidence type="ECO:0000256" key="3">
    <source>
        <dbReference type="ARBA" id="ARBA00022559"/>
    </source>
</evidence>
<dbReference type="CDD" id="cd03132">
    <property type="entry name" value="GATase1_catalase"/>
    <property type="match status" value="1"/>
</dbReference>
<evidence type="ECO:0000259" key="9">
    <source>
        <dbReference type="Pfam" id="PF06628"/>
    </source>
</evidence>
<dbReference type="InterPro" id="IPR010582">
    <property type="entry name" value="Catalase_immune_responsive"/>
</dbReference>
<proteinExistence type="predicted"/>
<dbReference type="InterPro" id="IPR041399">
    <property type="entry name" value="Catalase_large_C"/>
</dbReference>
<feature type="domain" description="Catalase immune-responsive" evidence="9">
    <location>
        <begin position="2"/>
        <end position="37"/>
    </location>
</feature>
<evidence type="ECO:0000313" key="12">
    <source>
        <dbReference type="Proteomes" id="UP000016842"/>
    </source>
</evidence>
<dbReference type="PANTHER" id="PTHR42821">
    <property type="entry name" value="CATALASE"/>
    <property type="match status" value="1"/>
</dbReference>
<protein>
    <recommendedName>
        <fullName evidence="2">catalase</fullName>
        <ecNumber evidence="2">1.11.1.6</ecNumber>
    </recommendedName>
</protein>
<evidence type="ECO:0000256" key="6">
    <source>
        <dbReference type="ARBA" id="ARBA00023002"/>
    </source>
</evidence>
<dbReference type="Proteomes" id="UP000016842">
    <property type="component" value="Unassembled WGS sequence"/>
</dbReference>
<dbReference type="SUPFAM" id="SSF52317">
    <property type="entry name" value="Class I glutamine amidotransferase-like"/>
    <property type="match status" value="1"/>
</dbReference>
<gene>
    <name evidence="11" type="ORF">Q644_06425</name>
</gene>
<keyword evidence="4" id="KW-0349">Heme</keyword>
<keyword evidence="3" id="KW-0575">Peroxidase</keyword>
<dbReference type="Pfam" id="PF06628">
    <property type="entry name" value="Catalase-rel"/>
    <property type="match status" value="1"/>
</dbReference>
<reference evidence="11 12" key="1">
    <citation type="journal article" date="2014" name="FEMS Microbiol. Lett.">
        <title>Genome sequencing analysis reveals virulence-related gene content of Ochrobactrum intermedium strain 229E, a urease-positive strain isolated from the human gastric niche.</title>
        <authorList>
            <person name="Kulkarni G.J."/>
            <person name="Shetty S."/>
            <person name="Dharne M.S."/>
            <person name="Shouche Y.S."/>
        </authorList>
    </citation>
    <scope>NUCLEOTIDE SEQUENCE [LARGE SCALE GENOMIC DNA]</scope>
    <source>
        <strain evidence="11 12">229E</strain>
    </source>
</reference>
<dbReference type="EC" id="1.11.1.6" evidence="2"/>
<accession>U4VBT1</accession>
<dbReference type="GO" id="GO:0042744">
    <property type="term" value="P:hydrogen peroxide catabolic process"/>
    <property type="evidence" value="ECO:0007669"/>
    <property type="project" value="UniProtKB-KW"/>
</dbReference>
<name>U4VBT1_9HYPH</name>
<feature type="domain" description="Large catalase C-terminal" evidence="10">
    <location>
        <begin position="74"/>
        <end position="219"/>
    </location>
</feature>
<evidence type="ECO:0000313" key="11">
    <source>
        <dbReference type="EMBL" id="ERM00156.1"/>
    </source>
</evidence>
<evidence type="ECO:0000259" key="10">
    <source>
        <dbReference type="Pfam" id="PF18011"/>
    </source>
</evidence>
<dbReference type="Gene3D" id="3.40.50.880">
    <property type="match status" value="1"/>
</dbReference>
<evidence type="ECO:0000256" key="2">
    <source>
        <dbReference type="ARBA" id="ARBA00012314"/>
    </source>
</evidence>
<dbReference type="AlphaFoldDB" id="U4VBT1"/>
<dbReference type="EMBL" id="ASXJ01000337">
    <property type="protein sequence ID" value="ERM00156.1"/>
    <property type="molecule type" value="Genomic_DNA"/>
</dbReference>
<dbReference type="GO" id="GO:0046872">
    <property type="term" value="F:metal ion binding"/>
    <property type="evidence" value="ECO:0007669"/>
    <property type="project" value="UniProtKB-KW"/>
</dbReference>
<dbReference type="InterPro" id="IPR043156">
    <property type="entry name" value="Catalase_clade2_helical"/>
</dbReference>
<keyword evidence="8" id="KW-0376">Hydrogen peroxide</keyword>
<dbReference type="InterPro" id="IPR024712">
    <property type="entry name" value="Catalase_clade2"/>
</dbReference>
<dbReference type="GO" id="GO:0020037">
    <property type="term" value="F:heme binding"/>
    <property type="evidence" value="ECO:0007669"/>
    <property type="project" value="InterPro"/>
</dbReference>
<dbReference type="Pfam" id="PF18011">
    <property type="entry name" value="Catalase_C"/>
    <property type="match status" value="1"/>
</dbReference>
<evidence type="ECO:0000256" key="4">
    <source>
        <dbReference type="ARBA" id="ARBA00022617"/>
    </source>
</evidence>
<evidence type="ECO:0000256" key="1">
    <source>
        <dbReference type="ARBA" id="ARBA00001971"/>
    </source>
</evidence>